<dbReference type="PANTHER" id="PTHR32063:SF18">
    <property type="entry name" value="CATION EFFLUX SYSTEM PROTEIN"/>
    <property type="match status" value="1"/>
</dbReference>
<evidence type="ECO:0000256" key="2">
    <source>
        <dbReference type="SAM" id="Phobius"/>
    </source>
</evidence>
<dbReference type="InterPro" id="IPR027463">
    <property type="entry name" value="AcrB_DN_DC_subdom"/>
</dbReference>
<dbReference type="PANTHER" id="PTHR32063">
    <property type="match status" value="1"/>
</dbReference>
<evidence type="ECO:0000313" key="4">
    <source>
        <dbReference type="Proteomes" id="UP000315369"/>
    </source>
</evidence>
<feature type="transmembrane region" description="Helical" evidence="2">
    <location>
        <begin position="1068"/>
        <end position="1088"/>
    </location>
</feature>
<dbReference type="SUPFAM" id="SSF82866">
    <property type="entry name" value="Multidrug efflux transporter AcrB transmembrane domain"/>
    <property type="match status" value="2"/>
</dbReference>
<dbReference type="Gene3D" id="1.20.1640.10">
    <property type="entry name" value="Multidrug efflux transporter AcrB transmembrane domain"/>
    <property type="match status" value="2"/>
</dbReference>
<feature type="transmembrane region" description="Helical" evidence="2">
    <location>
        <begin position="599"/>
        <end position="619"/>
    </location>
</feature>
<feature type="transmembrane region" description="Helical" evidence="2">
    <location>
        <begin position="501"/>
        <end position="521"/>
    </location>
</feature>
<dbReference type="OrthoDB" id="9759330at2"/>
<gene>
    <name evidence="3" type="ORF">FJV41_34115</name>
</gene>
<feature type="transmembrane region" description="Helical" evidence="2">
    <location>
        <begin position="528"/>
        <end position="549"/>
    </location>
</feature>
<dbReference type="InterPro" id="IPR001036">
    <property type="entry name" value="Acrflvin-R"/>
</dbReference>
<dbReference type="AlphaFoldDB" id="A0A540WR31"/>
<evidence type="ECO:0000313" key="3">
    <source>
        <dbReference type="EMBL" id="TQF11461.1"/>
    </source>
</evidence>
<comment type="caution">
    <text evidence="3">The sequence shown here is derived from an EMBL/GenBank/DDBJ whole genome shotgun (WGS) entry which is preliminary data.</text>
</comment>
<keyword evidence="2" id="KW-0472">Membrane</keyword>
<feature type="transmembrane region" description="Helical" evidence="2">
    <location>
        <begin position="1139"/>
        <end position="1159"/>
    </location>
</feature>
<dbReference type="Proteomes" id="UP000315369">
    <property type="component" value="Unassembled WGS sequence"/>
</dbReference>
<evidence type="ECO:0000256" key="1">
    <source>
        <dbReference type="SAM" id="MobiDB-lite"/>
    </source>
</evidence>
<dbReference type="Gene3D" id="3.30.2090.10">
    <property type="entry name" value="Multidrug efflux transporter AcrB TolC docking domain, DN and DC subdomains"/>
    <property type="match status" value="2"/>
</dbReference>
<feature type="transmembrane region" description="Helical" evidence="2">
    <location>
        <begin position="1094"/>
        <end position="1118"/>
    </location>
</feature>
<dbReference type="RefSeq" id="WP_141646783.1">
    <property type="nucleotide sequence ID" value="NZ_VIFM01000187.1"/>
</dbReference>
<proteinExistence type="predicted"/>
<keyword evidence="2" id="KW-1133">Transmembrane helix</keyword>
<dbReference type="Gene3D" id="3.30.70.1320">
    <property type="entry name" value="Multidrug efflux transporter AcrB pore domain like"/>
    <property type="match status" value="1"/>
</dbReference>
<dbReference type="SUPFAM" id="SSF82693">
    <property type="entry name" value="Multidrug efflux transporter AcrB pore domain, PN1, PN2, PC1 and PC2 subdomains"/>
    <property type="match status" value="2"/>
</dbReference>
<reference evidence="3 4" key="1">
    <citation type="submission" date="2019-06" db="EMBL/GenBank/DDBJ databases">
        <authorList>
            <person name="Livingstone P."/>
            <person name="Whitworth D."/>
        </authorList>
    </citation>
    <scope>NUCLEOTIDE SEQUENCE [LARGE SCALE GENOMIC DNA]</scope>
    <source>
        <strain evidence="3 4">AM401</strain>
    </source>
</reference>
<name>A0A540WR31_9BACT</name>
<feature type="transmembrane region" description="Helical" evidence="2">
    <location>
        <begin position="42"/>
        <end position="59"/>
    </location>
</feature>
<protein>
    <submittedName>
        <fullName evidence="3">Efflux RND transporter permease subunit</fullName>
    </submittedName>
</protein>
<feature type="transmembrane region" description="Helical" evidence="2">
    <location>
        <begin position="692"/>
        <end position="712"/>
    </location>
</feature>
<sequence length="1217" mass="133964">MSAPTDGPGTPPTPEQAERARDEALVRHKHNTARYFTEKRQVAWVFLAFTLAWGVYGYFKMPKAKDPVIAVRVAVATCLWPGAEAEKIEQLVTRRIEQKISENASVEKIESISRTSLSVVYVTLKEDVTDRAKEFDDIQGRLDTIRDLPGGAGPVQFLKDFGDTATLMLTVASPKANDVELELRSRAIARAIEEVRSAAASDAPRATVVVSFPPAINATSMQRLGDQARRFFDTLPETDDARLIQSPGFIGVDMATSLEDPALLEHLRAFAQDHLSLSELHPDVWRPIVVRSPKDARARLTENAGDRYTHRQLDDFTDTLQRHLQRLPVVSKVTRSGVLPEKIYLEYSQERLASYGVNQSGLANIISARNITAPGGILEIGGKSITIDPSGELTSETQLGDILTTPSGGSPVYLRDLVDVRRDYQSPPRFLNYLDARDAQGHFVRNRAITLAVNMRPGEQIDHFGKVVSEELTHVQRLLPEDLVIRRTSDQPLQVKENVDLFMSSLYEAIILVVLVALIGFWEWRTALLLALSIPITLAMTFGLMHVFGVDLQQISIASLIIALGLLVDDPVVASDAIKRSLSMGWKPRIAAWLGPTKLATAILFATLTNIAAYLPFLALPGDTGRFIRTLPIVLTLSLVASRIVSMTFIPLLGSTILRAPTHAELAPGQRSTRGFTMRYQQVVGWAIDHRLLVVGVALVILIAGALVGTRVRSAFFPKDLSYLSYVDVWLPEDATLTATRDTAREATRILQEVAEDYGKAHAKGDDPPHEILESVTEFIGGGGPRFWFSVAPELQQFNYAQLVVQVRDKEDTRVLVPLFQEALSRRIAGARIDVRELETGKPVGIPVSIRISGEDISLLRDIAERAKALFRSVPGTARTRDDWGSDTFSVKLEVDPDRANLAGVTNLDVATSSAVAMNGMTVGQLREGIHQIDIVARLRAEERAQLGDIENLYVSSRTGPQKVPLRQVSVVTYSLQTEKIRRRNQFRTITVSTFPQQGVLASEILKEARPGLDALQKSLPIGYTMEIGGEAEEQKKSFSSMVVVLGMLIVAIYVMLVIQFKNAVKPLVVFAALPFGAAAALVSLVIMGAPFSFMAFLGIISLMGVIVSHIIVLFDYIEEAHERGESLRESLLDAGVHRLRPVLVTVAATVLGLIPLALHGGPLWQPLCYAQIGGLTVATVLTLLLVPVLYTLFVRDLRWIRWEAHSQEEPPEAGTR</sequence>
<dbReference type="Pfam" id="PF00873">
    <property type="entry name" value="ACR_tran"/>
    <property type="match status" value="2"/>
</dbReference>
<feature type="transmembrane region" description="Helical" evidence="2">
    <location>
        <begin position="631"/>
        <end position="653"/>
    </location>
</feature>
<dbReference type="SUPFAM" id="SSF82714">
    <property type="entry name" value="Multidrug efflux transporter AcrB TolC docking domain, DN and DC subdomains"/>
    <property type="match status" value="2"/>
</dbReference>
<dbReference type="EMBL" id="VIFM01000187">
    <property type="protein sequence ID" value="TQF11461.1"/>
    <property type="molecule type" value="Genomic_DNA"/>
</dbReference>
<dbReference type="GO" id="GO:0005886">
    <property type="term" value="C:plasma membrane"/>
    <property type="evidence" value="ECO:0007669"/>
    <property type="project" value="TreeGrafter"/>
</dbReference>
<feature type="transmembrane region" description="Helical" evidence="2">
    <location>
        <begin position="555"/>
        <end position="578"/>
    </location>
</feature>
<keyword evidence="2" id="KW-0812">Transmembrane</keyword>
<dbReference type="GO" id="GO:0042910">
    <property type="term" value="F:xenobiotic transmembrane transporter activity"/>
    <property type="evidence" value="ECO:0007669"/>
    <property type="project" value="TreeGrafter"/>
</dbReference>
<dbReference type="Gene3D" id="3.30.70.1440">
    <property type="entry name" value="Multidrug efflux transporter AcrB pore domain"/>
    <property type="match status" value="1"/>
</dbReference>
<accession>A0A540WR31</accession>
<keyword evidence="4" id="KW-1185">Reference proteome</keyword>
<dbReference type="Gene3D" id="3.30.70.1430">
    <property type="entry name" value="Multidrug efflux transporter AcrB pore domain"/>
    <property type="match status" value="3"/>
</dbReference>
<feature type="transmembrane region" description="Helical" evidence="2">
    <location>
        <begin position="1171"/>
        <end position="1194"/>
    </location>
</feature>
<organism evidence="3 4">
    <name type="scientific">Myxococcus llanfairpwllgwyngyllgogerychwyrndrobwllllantysiliogogogochensis</name>
    <dbReference type="NCBI Taxonomy" id="2590453"/>
    <lineage>
        <taxon>Bacteria</taxon>
        <taxon>Pseudomonadati</taxon>
        <taxon>Myxococcota</taxon>
        <taxon>Myxococcia</taxon>
        <taxon>Myxococcales</taxon>
        <taxon>Cystobacterineae</taxon>
        <taxon>Myxococcaceae</taxon>
        <taxon>Myxococcus</taxon>
    </lineage>
</organism>
<feature type="region of interest" description="Disordered" evidence="1">
    <location>
        <begin position="1"/>
        <end position="21"/>
    </location>
</feature>
<feature type="transmembrane region" description="Helical" evidence="2">
    <location>
        <begin position="1039"/>
        <end position="1061"/>
    </location>
</feature>